<dbReference type="AlphaFoldDB" id="A0A2S9QPJ3"/>
<evidence type="ECO:0000256" key="3">
    <source>
        <dbReference type="SAM" id="MobiDB-lite"/>
    </source>
</evidence>
<gene>
    <name evidence="5" type="ORF">B4915_06680</name>
</gene>
<dbReference type="Gene3D" id="1.10.357.10">
    <property type="entry name" value="Tetracycline Repressor, domain 2"/>
    <property type="match status" value="1"/>
</dbReference>
<sequence>MNRPEDPKPEAPQPEAHKPEGLRARKRRATEHAIERSAVTLALQEGVENVTVEAICEMADISRSTFFNYFSSRDHAIVGRSAVVPEGDEAHPVFDASPDDLPLAIMRLYFAAVGHSRVEPEVARLRERLVAEQPEARRLTLISLLDSGQHLSAAATSWLKAHPERVHLESAQREATMTVSLVLGVIISQLGTRDSGTRGEEADEREFQRILEDYRRVL</sequence>
<dbReference type="EMBL" id="MWZD01000016">
    <property type="protein sequence ID" value="PRI11506.1"/>
    <property type="molecule type" value="Genomic_DNA"/>
</dbReference>
<feature type="compositionally biased region" description="Basic and acidic residues" evidence="3">
    <location>
        <begin position="1"/>
        <end position="23"/>
    </location>
</feature>
<dbReference type="OrthoDB" id="8688418at2"/>
<dbReference type="Proteomes" id="UP000238650">
    <property type="component" value="Unassembled WGS sequence"/>
</dbReference>
<name>A0A2S9QPJ3_9MICO</name>
<evidence type="ECO:0000259" key="4">
    <source>
        <dbReference type="PROSITE" id="PS50977"/>
    </source>
</evidence>
<dbReference type="PROSITE" id="PS50977">
    <property type="entry name" value="HTH_TETR_2"/>
    <property type="match status" value="1"/>
</dbReference>
<organism evidence="5 6">
    <name type="scientific">Leucobacter massiliensis</name>
    <dbReference type="NCBI Taxonomy" id="1686285"/>
    <lineage>
        <taxon>Bacteria</taxon>
        <taxon>Bacillati</taxon>
        <taxon>Actinomycetota</taxon>
        <taxon>Actinomycetes</taxon>
        <taxon>Micrococcales</taxon>
        <taxon>Microbacteriaceae</taxon>
        <taxon>Leucobacter</taxon>
    </lineage>
</organism>
<evidence type="ECO:0000313" key="5">
    <source>
        <dbReference type="EMBL" id="PRI11506.1"/>
    </source>
</evidence>
<dbReference type="InterPro" id="IPR001647">
    <property type="entry name" value="HTH_TetR"/>
</dbReference>
<feature type="region of interest" description="Disordered" evidence="3">
    <location>
        <begin position="1"/>
        <end position="28"/>
    </location>
</feature>
<proteinExistence type="predicted"/>
<dbReference type="Pfam" id="PF00440">
    <property type="entry name" value="TetR_N"/>
    <property type="match status" value="1"/>
</dbReference>
<accession>A0A2S9QPJ3</accession>
<feature type="domain" description="HTH tetR-type" evidence="4">
    <location>
        <begin position="28"/>
        <end position="88"/>
    </location>
</feature>
<evidence type="ECO:0000313" key="6">
    <source>
        <dbReference type="Proteomes" id="UP000238650"/>
    </source>
</evidence>
<protein>
    <submittedName>
        <fullName evidence="5">TetR family transcriptional regulator</fullName>
    </submittedName>
</protein>
<feature type="DNA-binding region" description="H-T-H motif" evidence="2">
    <location>
        <begin position="51"/>
        <end position="70"/>
    </location>
</feature>
<dbReference type="SUPFAM" id="SSF46689">
    <property type="entry name" value="Homeodomain-like"/>
    <property type="match status" value="1"/>
</dbReference>
<keyword evidence="6" id="KW-1185">Reference proteome</keyword>
<dbReference type="GO" id="GO:0003677">
    <property type="term" value="F:DNA binding"/>
    <property type="evidence" value="ECO:0007669"/>
    <property type="project" value="UniProtKB-UniRule"/>
</dbReference>
<comment type="caution">
    <text evidence="5">The sequence shown here is derived from an EMBL/GenBank/DDBJ whole genome shotgun (WGS) entry which is preliminary data.</text>
</comment>
<keyword evidence="1 2" id="KW-0238">DNA-binding</keyword>
<reference evidence="5 6" key="1">
    <citation type="journal article" date="2017" name="New Microbes New Infect">
        <title>Genome sequence of 'Leucobacter massiliensis' sp. nov. isolated from human pharynx after travel to the 2014 Hajj.</title>
        <authorList>
            <person name="Leangapichart T."/>
            <person name="Gautret P."/>
            <person name="Nguyen T.T."/>
            <person name="Armstrong N."/>
            <person name="Rolain J.M."/>
        </authorList>
    </citation>
    <scope>NUCLEOTIDE SEQUENCE [LARGE SCALE GENOMIC DNA]</scope>
    <source>
        <strain evidence="5 6">122RC15</strain>
    </source>
</reference>
<dbReference type="InterPro" id="IPR009057">
    <property type="entry name" value="Homeodomain-like_sf"/>
</dbReference>
<dbReference type="RefSeq" id="WP_105805046.1">
    <property type="nucleotide sequence ID" value="NZ_MWZD01000016.1"/>
</dbReference>
<evidence type="ECO:0000256" key="1">
    <source>
        <dbReference type="ARBA" id="ARBA00023125"/>
    </source>
</evidence>
<evidence type="ECO:0000256" key="2">
    <source>
        <dbReference type="PROSITE-ProRule" id="PRU00335"/>
    </source>
</evidence>